<dbReference type="InterPro" id="IPR036388">
    <property type="entry name" value="WH-like_DNA-bd_sf"/>
</dbReference>
<dbReference type="Gene3D" id="1.10.10.10">
    <property type="entry name" value="Winged helix-like DNA-binding domain superfamily/Winged helix DNA-binding domain"/>
    <property type="match status" value="1"/>
</dbReference>
<keyword evidence="1 2" id="KW-0238">DNA-binding</keyword>
<protein>
    <recommendedName>
        <fullName evidence="3">OmpR/PhoB-type domain-containing protein</fullName>
    </recommendedName>
</protein>
<sequence length="422" mass="46321">MAGVAGFFIQRRYEFGALELQSDGTLWVEGERMHLPPKELKLLEALLSAGGAVVMKDALLNHAWPGMEVGEDSLTRCIYSLRRAFGRYKKYIATVYGKGYRLTCEVKHHEVQPSVLSSRLLPRSFCLKPADYTPAGLAQAAEQQRRLVAENGQNAQAWCGLAEALLAQASLALCEHETLVVQIDEALGKALEAQPDYGDALVRLAFVAGAQGSVAAAHSLERAAAGLPCTSQADALFYRAWLQWCNRQYGAAAVLLDEALRLAPQSVAAWLLRCRVAFAYTPEVALDTAQRARKAVGEVQPVMACWYAMVLAWQGRPRAAWQCLRNLGCDAPLAGELGLWQAYVLACHDRAAARQRLASWQEAQAGWPVSAEELAVRRELNGDGAIIAEWRAFTRRAQPWQRARLDDPRLRNLGVLAAKASA</sequence>
<evidence type="ECO:0000313" key="5">
    <source>
        <dbReference type="Proteomes" id="UP000805841"/>
    </source>
</evidence>
<dbReference type="SUPFAM" id="SSF48452">
    <property type="entry name" value="TPR-like"/>
    <property type="match status" value="1"/>
</dbReference>
<dbReference type="PROSITE" id="PS51755">
    <property type="entry name" value="OMPR_PHOB"/>
    <property type="match status" value="1"/>
</dbReference>
<dbReference type="SMART" id="SM00862">
    <property type="entry name" value="Trans_reg_C"/>
    <property type="match status" value="1"/>
</dbReference>
<comment type="caution">
    <text evidence="4">The sequence shown here is derived from an EMBL/GenBank/DDBJ whole genome shotgun (WGS) entry which is preliminary data.</text>
</comment>
<name>A0ABR7Z206_9PSED</name>
<dbReference type="Proteomes" id="UP000805841">
    <property type="component" value="Unassembled WGS sequence"/>
</dbReference>
<proteinExistence type="predicted"/>
<keyword evidence="5" id="KW-1185">Reference proteome</keyword>
<feature type="DNA-binding region" description="OmpR/PhoB-type" evidence="2">
    <location>
        <begin position="8"/>
        <end position="104"/>
    </location>
</feature>
<dbReference type="InterPro" id="IPR011990">
    <property type="entry name" value="TPR-like_helical_dom_sf"/>
</dbReference>
<dbReference type="SUPFAM" id="SSF46894">
    <property type="entry name" value="C-terminal effector domain of the bipartite response regulators"/>
    <property type="match status" value="1"/>
</dbReference>
<dbReference type="Pfam" id="PF00486">
    <property type="entry name" value="Trans_reg_C"/>
    <property type="match status" value="1"/>
</dbReference>
<dbReference type="EMBL" id="JAAOCA010000014">
    <property type="protein sequence ID" value="MBD1599520.1"/>
    <property type="molecule type" value="Genomic_DNA"/>
</dbReference>
<evidence type="ECO:0000259" key="3">
    <source>
        <dbReference type="PROSITE" id="PS51755"/>
    </source>
</evidence>
<reference evidence="4 5" key="1">
    <citation type="journal article" date="2020" name="Insects">
        <title>Bacteria Belonging to Pseudomonas typographi sp. nov. from the Bark Beetle Ips typographus Have Genomic Potential to Aid in the Host Ecology.</title>
        <authorList>
            <person name="Peral-Aranega E."/>
            <person name="Saati-Santamaria Z."/>
            <person name="Kolarik M."/>
            <person name="Rivas R."/>
            <person name="Garcia-Fraile P."/>
        </authorList>
    </citation>
    <scope>NUCLEOTIDE SEQUENCE [LARGE SCALE GENOMIC DNA]</scope>
    <source>
        <strain evidence="4 5">CA3A</strain>
    </source>
</reference>
<dbReference type="InterPro" id="IPR016032">
    <property type="entry name" value="Sig_transdc_resp-reg_C-effctor"/>
</dbReference>
<dbReference type="RefSeq" id="WP_190420986.1">
    <property type="nucleotide sequence ID" value="NZ_JAAOCA010000014.1"/>
</dbReference>
<accession>A0ABR7Z206</accession>
<dbReference type="Gene3D" id="1.25.40.10">
    <property type="entry name" value="Tetratricopeptide repeat domain"/>
    <property type="match status" value="1"/>
</dbReference>
<evidence type="ECO:0000313" key="4">
    <source>
        <dbReference type="EMBL" id="MBD1599520.1"/>
    </source>
</evidence>
<gene>
    <name evidence="4" type="ORF">HAQ05_12500</name>
</gene>
<evidence type="ECO:0000256" key="2">
    <source>
        <dbReference type="PROSITE-ProRule" id="PRU01091"/>
    </source>
</evidence>
<dbReference type="InterPro" id="IPR001867">
    <property type="entry name" value="OmpR/PhoB-type_DNA-bd"/>
</dbReference>
<organism evidence="4 5">
    <name type="scientific">Pseudomonas typographi</name>
    <dbReference type="NCBI Taxonomy" id="2715964"/>
    <lineage>
        <taxon>Bacteria</taxon>
        <taxon>Pseudomonadati</taxon>
        <taxon>Pseudomonadota</taxon>
        <taxon>Gammaproteobacteria</taxon>
        <taxon>Pseudomonadales</taxon>
        <taxon>Pseudomonadaceae</taxon>
        <taxon>Pseudomonas</taxon>
    </lineage>
</organism>
<evidence type="ECO:0000256" key="1">
    <source>
        <dbReference type="ARBA" id="ARBA00023125"/>
    </source>
</evidence>
<feature type="domain" description="OmpR/PhoB-type" evidence="3">
    <location>
        <begin position="8"/>
        <end position="104"/>
    </location>
</feature>